<evidence type="ECO:0000313" key="2">
    <source>
        <dbReference type="EMBL" id="MDP7736502.1"/>
    </source>
</evidence>
<feature type="region of interest" description="Disordered" evidence="1">
    <location>
        <begin position="1"/>
        <end position="39"/>
    </location>
</feature>
<feature type="compositionally biased region" description="Basic and acidic residues" evidence="1">
    <location>
        <begin position="19"/>
        <end position="29"/>
    </location>
</feature>
<dbReference type="Gene3D" id="1.20.150.30">
    <property type="entry name" value="Zincin-like metallopeptidase, N-terminal domain"/>
    <property type="match status" value="1"/>
</dbReference>
<keyword evidence="2" id="KW-0378">Hydrolase</keyword>
<evidence type="ECO:0000256" key="1">
    <source>
        <dbReference type="SAM" id="MobiDB-lite"/>
    </source>
</evidence>
<dbReference type="InterPro" id="IPR018766">
    <property type="entry name" value="Zinicin_2"/>
</dbReference>
<dbReference type="PANTHER" id="PTHR39420">
    <property type="match status" value="1"/>
</dbReference>
<sequence length="464" mass="48953">MSTVDLMADLPFGFSSGDDPDREKREKNDPNSGAGNNPFGFGGDFDMANLGQLFTRLGEMFGGVGSAMSSGKDAGPVNYDLARQVATSSIGFIAPIPATTTSAIADAVHLAETWLNGATALPEGTSRAVAWSPSDWVDNTLGTWKRLCDPMAEQISSVWAQSLPEEAKGMAGPLLQMMSQMGGIAFGSQLGQALGRLSKEVLTSTDIGLPLGPKGIAAILPDAVESFAEGLEQPRSEIMTFLAAREAAHHRLFSHVPWLSSQLLGAVEAYAAGMKIDMTGIEELARDFNPASLADPAAMENLLSQGVFEPKATPAQTQALERLETLLALIEGWVQTVVTAALGERLPGEAALSETLRRRRASGGPAEQTFATLVGLELRPRKLREAGALWQRLTEAAGMDARDAVWQHPDLLPGADDLDDPAGFIDRVIGGDTSGIDEAISGLQAGLEDDIRDDPGPGHGPVDN</sequence>
<dbReference type="PANTHER" id="PTHR39420:SF2">
    <property type="entry name" value="HYDROLASE"/>
    <property type="match status" value="1"/>
</dbReference>
<dbReference type="EMBL" id="JAUFSA010000001">
    <property type="protein sequence ID" value="MDP7736502.1"/>
    <property type="molecule type" value="Genomic_DNA"/>
</dbReference>
<dbReference type="Proteomes" id="UP001229081">
    <property type="component" value="Unassembled WGS sequence"/>
</dbReference>
<dbReference type="Pfam" id="PF10103">
    <property type="entry name" value="Zincin_2"/>
    <property type="match status" value="1"/>
</dbReference>
<comment type="caution">
    <text evidence="2">The sequence shown here is derived from an EMBL/GenBank/DDBJ whole genome shotgun (WGS) entry which is preliminary data.</text>
</comment>
<dbReference type="RefSeq" id="WP_120791924.1">
    <property type="nucleotide sequence ID" value="NZ_BLKX01000001.1"/>
</dbReference>
<dbReference type="GO" id="GO:0008237">
    <property type="term" value="F:metallopeptidase activity"/>
    <property type="evidence" value="ECO:0007669"/>
    <property type="project" value="UniProtKB-KW"/>
</dbReference>
<reference evidence="2" key="1">
    <citation type="submission" date="2023-06" db="EMBL/GenBank/DDBJ databases">
        <title>Identification of two novel mycobacterium reveal diversities and complexities of Mycobacterium gordonae clade.</title>
        <authorList>
            <person name="Matsumoto Y."/>
            <person name="Nakamura S."/>
            <person name="Motooka D."/>
            <person name="Fukushima K."/>
        </authorList>
    </citation>
    <scope>NUCLEOTIDE SEQUENCE</scope>
    <source>
        <strain evidence="2">TY812</strain>
    </source>
</reference>
<dbReference type="InterPro" id="IPR042271">
    <property type="entry name" value="Zinicin_2_N"/>
</dbReference>
<dbReference type="AlphaFoldDB" id="A0A386U2B7"/>
<evidence type="ECO:0000313" key="3">
    <source>
        <dbReference type="Proteomes" id="UP001229081"/>
    </source>
</evidence>
<gene>
    <name evidence="2" type="ORF">QXL92_17320</name>
</gene>
<keyword evidence="2" id="KW-0645">Protease</keyword>
<accession>A0A386U2B7</accession>
<protein>
    <submittedName>
        <fullName evidence="2">Zinc-dependent metalloprotease</fullName>
    </submittedName>
</protein>
<dbReference type="SUPFAM" id="SSF55486">
    <property type="entry name" value="Metalloproteases ('zincins'), catalytic domain"/>
    <property type="match status" value="1"/>
</dbReference>
<organism evidence="2 3">
    <name type="scientific">Mycobacterium paragordonae</name>
    <dbReference type="NCBI Taxonomy" id="1389713"/>
    <lineage>
        <taxon>Bacteria</taxon>
        <taxon>Bacillati</taxon>
        <taxon>Actinomycetota</taxon>
        <taxon>Actinomycetes</taxon>
        <taxon>Mycobacteriales</taxon>
        <taxon>Mycobacteriaceae</taxon>
        <taxon>Mycobacterium</taxon>
    </lineage>
</organism>
<keyword evidence="2" id="KW-0482">Metalloprotease</keyword>
<dbReference type="NCBIfam" id="TIGR03624">
    <property type="entry name" value="putative hydrolase"/>
    <property type="match status" value="1"/>
</dbReference>
<name>A0A386U2B7_9MYCO</name>
<proteinExistence type="predicted"/>
<dbReference type="KEGG" id="mpag:C0J29_07645"/>